<keyword evidence="2" id="KW-1185">Reference proteome</keyword>
<sequence>MKDDAPSRLDSAVASVSTECREGWSVASLKVSFQNTSAIH</sequence>
<name>A0ABD6E798_9BILA</name>
<reference evidence="1 2" key="1">
    <citation type="submission" date="2024-08" db="EMBL/GenBank/DDBJ databases">
        <title>Gnathostoma spinigerum genome.</title>
        <authorList>
            <person name="Gonzalez-Bertolin B."/>
            <person name="Monzon S."/>
            <person name="Zaballos A."/>
            <person name="Jimenez P."/>
            <person name="Dekumyoy P."/>
            <person name="Varona S."/>
            <person name="Cuesta I."/>
            <person name="Sumanam S."/>
            <person name="Adisakwattana P."/>
            <person name="Gasser R.B."/>
            <person name="Hernandez-Gonzalez A."/>
            <person name="Young N.D."/>
            <person name="Perteguer M.J."/>
        </authorList>
    </citation>
    <scope>NUCLEOTIDE SEQUENCE [LARGE SCALE GENOMIC DNA]</scope>
    <source>
        <strain evidence="1">AL3</strain>
        <tissue evidence="1">Liver</tissue>
    </source>
</reference>
<organism evidence="1 2">
    <name type="scientific">Gnathostoma spinigerum</name>
    <dbReference type="NCBI Taxonomy" id="75299"/>
    <lineage>
        <taxon>Eukaryota</taxon>
        <taxon>Metazoa</taxon>
        <taxon>Ecdysozoa</taxon>
        <taxon>Nematoda</taxon>
        <taxon>Chromadorea</taxon>
        <taxon>Rhabditida</taxon>
        <taxon>Spirurina</taxon>
        <taxon>Gnathostomatomorpha</taxon>
        <taxon>Gnathostomatoidea</taxon>
        <taxon>Gnathostomatidae</taxon>
        <taxon>Gnathostoma</taxon>
    </lineage>
</organism>
<proteinExistence type="predicted"/>
<dbReference type="EMBL" id="JBGFUD010001223">
    <property type="protein sequence ID" value="MFH4975968.1"/>
    <property type="molecule type" value="Genomic_DNA"/>
</dbReference>
<gene>
    <name evidence="1" type="ORF">AB6A40_002677</name>
</gene>
<dbReference type="Proteomes" id="UP001608902">
    <property type="component" value="Unassembled WGS sequence"/>
</dbReference>
<dbReference type="AlphaFoldDB" id="A0ABD6E798"/>
<evidence type="ECO:0000313" key="2">
    <source>
        <dbReference type="Proteomes" id="UP001608902"/>
    </source>
</evidence>
<protein>
    <submittedName>
        <fullName evidence="1">Uncharacterized protein</fullName>
    </submittedName>
</protein>
<accession>A0ABD6E798</accession>
<evidence type="ECO:0000313" key="1">
    <source>
        <dbReference type="EMBL" id="MFH4975968.1"/>
    </source>
</evidence>
<comment type="caution">
    <text evidence="1">The sequence shown here is derived from an EMBL/GenBank/DDBJ whole genome shotgun (WGS) entry which is preliminary data.</text>
</comment>